<feature type="compositionally biased region" description="Polar residues" evidence="1">
    <location>
        <begin position="209"/>
        <end position="234"/>
    </location>
</feature>
<feature type="compositionally biased region" description="Basic and acidic residues" evidence="1">
    <location>
        <begin position="492"/>
        <end position="509"/>
    </location>
</feature>
<feature type="region of interest" description="Disordered" evidence="1">
    <location>
        <begin position="314"/>
        <end position="340"/>
    </location>
</feature>
<accession>T1KY64</accession>
<feature type="compositionally biased region" description="Low complexity" evidence="1">
    <location>
        <begin position="64"/>
        <end position="80"/>
    </location>
</feature>
<feature type="region of interest" description="Disordered" evidence="1">
    <location>
        <begin position="135"/>
        <end position="154"/>
    </location>
</feature>
<protein>
    <submittedName>
        <fullName evidence="2">Uncharacterized protein</fullName>
    </submittedName>
</protein>
<feature type="region of interest" description="Disordered" evidence="1">
    <location>
        <begin position="206"/>
        <end position="241"/>
    </location>
</feature>
<evidence type="ECO:0000313" key="3">
    <source>
        <dbReference type="Proteomes" id="UP000015104"/>
    </source>
</evidence>
<evidence type="ECO:0000256" key="1">
    <source>
        <dbReference type="SAM" id="MobiDB-lite"/>
    </source>
</evidence>
<organism evidence="2 3">
    <name type="scientific">Tetranychus urticae</name>
    <name type="common">Two-spotted spider mite</name>
    <dbReference type="NCBI Taxonomy" id="32264"/>
    <lineage>
        <taxon>Eukaryota</taxon>
        <taxon>Metazoa</taxon>
        <taxon>Ecdysozoa</taxon>
        <taxon>Arthropoda</taxon>
        <taxon>Chelicerata</taxon>
        <taxon>Arachnida</taxon>
        <taxon>Acari</taxon>
        <taxon>Acariformes</taxon>
        <taxon>Trombidiformes</taxon>
        <taxon>Prostigmata</taxon>
        <taxon>Eleutherengona</taxon>
        <taxon>Raphignathae</taxon>
        <taxon>Tetranychoidea</taxon>
        <taxon>Tetranychidae</taxon>
        <taxon>Tetranychus</taxon>
    </lineage>
</organism>
<sequence length="581" mass="64266">MKTAMVNQSRIDRISIKAKKEDGSNIIVLGPGGELTASRFVPRKSGKGSSTIIIVGPGGMGQPNNHHQNYAANNNHNNNNVQGSNVQPGSNPTWSMPNPNQNHPPHSHSNQNHPPNAHSLSSPSASSSNIQQHLVPIGSSPFHNALSDNQRDRQQQLLEDWSSELNLSKDQDIRDCPQGSVNCGRTSILPQLIPIMVPYVKPKTRLSVGKSSNNQNNRAQESRVNFQKTSLLPTTPNPTEPQIIIRKTKNSPPILIEEVKGSEDGYVDFHVTSQPNSQTPQITQYPSVNSNANSQQMSNHHGIGMMYPTTVMSQQQRHTGDDENNRSVKTQTGGLNGLNGYTTMTSMSPMSSVNTMNALNSLNIKTNQVNQLGQSNGMKQMINTPTFVNPGYTSMSGITHNQGTTVTEQTMLPYSYNSPTLTLTSPTTITDTNDYGSKGVKDNSENQEIYDEKVFNQFYGFDQVPTIDLGNLPGEEHLPGLLLNNQDNVESGGRRRIDPSDSFLDHDNNSHLSSHGPKRSGLNSIIQSSHLNKGPINEEIPTWNEDFIPKWIENGKPNTWSQDDRSNNNDPFNWWWPWMQN</sequence>
<feature type="region of interest" description="Disordered" evidence="1">
    <location>
        <begin position="483"/>
        <end position="523"/>
    </location>
</feature>
<dbReference type="HOGENOM" id="CLU_469578_0_0_1"/>
<reference evidence="3" key="1">
    <citation type="submission" date="2011-08" db="EMBL/GenBank/DDBJ databases">
        <authorList>
            <person name="Rombauts S."/>
        </authorList>
    </citation>
    <scope>NUCLEOTIDE SEQUENCE</scope>
    <source>
        <strain evidence="3">London</strain>
    </source>
</reference>
<feature type="region of interest" description="Disordered" evidence="1">
    <location>
        <begin position="57"/>
        <end position="130"/>
    </location>
</feature>
<feature type="compositionally biased region" description="Polar residues" evidence="1">
    <location>
        <begin position="81"/>
        <end position="96"/>
    </location>
</feature>
<dbReference type="EMBL" id="CAEY01000699">
    <property type="status" value="NOT_ANNOTATED_CDS"/>
    <property type="molecule type" value="Genomic_DNA"/>
</dbReference>
<proteinExistence type="predicted"/>
<dbReference type="EnsemblMetazoa" id="tetur26g02610.1">
    <property type="protein sequence ID" value="tetur26g02610.1"/>
    <property type="gene ID" value="tetur26g02610"/>
</dbReference>
<reference evidence="2" key="2">
    <citation type="submission" date="2015-06" db="UniProtKB">
        <authorList>
            <consortium name="EnsemblMetazoa"/>
        </authorList>
    </citation>
    <scope>IDENTIFICATION</scope>
</reference>
<evidence type="ECO:0000313" key="2">
    <source>
        <dbReference type="EnsemblMetazoa" id="tetur26g02610.1"/>
    </source>
</evidence>
<name>T1KY64_TETUR</name>
<keyword evidence="3" id="KW-1185">Reference proteome</keyword>
<feature type="compositionally biased region" description="Low complexity" evidence="1">
    <location>
        <begin position="97"/>
        <end position="129"/>
    </location>
</feature>
<dbReference type="AlphaFoldDB" id="T1KY64"/>
<dbReference type="Proteomes" id="UP000015104">
    <property type="component" value="Unassembled WGS sequence"/>
</dbReference>